<dbReference type="EMBL" id="JACGCI010000160">
    <property type="protein sequence ID" value="KAF6743034.1"/>
    <property type="molecule type" value="Genomic_DNA"/>
</dbReference>
<gene>
    <name evidence="1" type="ORF">DFP72DRAFT_151994</name>
</gene>
<organism evidence="1 2">
    <name type="scientific">Ephemerocybe angulata</name>
    <dbReference type="NCBI Taxonomy" id="980116"/>
    <lineage>
        <taxon>Eukaryota</taxon>
        <taxon>Fungi</taxon>
        <taxon>Dikarya</taxon>
        <taxon>Basidiomycota</taxon>
        <taxon>Agaricomycotina</taxon>
        <taxon>Agaricomycetes</taxon>
        <taxon>Agaricomycetidae</taxon>
        <taxon>Agaricales</taxon>
        <taxon>Agaricineae</taxon>
        <taxon>Psathyrellaceae</taxon>
        <taxon>Ephemerocybe</taxon>
    </lineage>
</organism>
<protein>
    <submittedName>
        <fullName evidence="1">Uncharacterized protein</fullName>
    </submittedName>
</protein>
<accession>A0A8H6H9Q0</accession>
<dbReference type="AlphaFoldDB" id="A0A8H6H9Q0"/>
<keyword evidence="2" id="KW-1185">Reference proteome</keyword>
<name>A0A8H6H9Q0_9AGAR</name>
<proteinExistence type="predicted"/>
<evidence type="ECO:0000313" key="2">
    <source>
        <dbReference type="Proteomes" id="UP000521943"/>
    </source>
</evidence>
<sequence>MFGTTVGPSAHSPSLLASARLAAGSPVSPVSWARPPSPVSRSSPSLLLYATAIPRPPASQRAKWHPQIRHSIRRTPSRTAQAVRQCLSSCRLDFKSSGGFWSKGTLAAADTAEARRADLHEHSSPPPSHWHILANWTTSTRSERAWKWRLDWNERRPRSRRTQFRVPAMPRTASISHPNSRSRITAVERTAPFRLSPIRPPHIHILARSLPHPNCRQTQMYGRTDEASLIMGINELVASIKKMPGLTLITPGNMTTIQAYVDCYPAAG</sequence>
<evidence type="ECO:0000313" key="1">
    <source>
        <dbReference type="EMBL" id="KAF6743034.1"/>
    </source>
</evidence>
<reference evidence="1 2" key="1">
    <citation type="submission" date="2020-07" db="EMBL/GenBank/DDBJ databases">
        <title>Comparative genomics of pyrophilous fungi reveals a link between fire events and developmental genes.</title>
        <authorList>
            <consortium name="DOE Joint Genome Institute"/>
            <person name="Steindorff A.S."/>
            <person name="Carver A."/>
            <person name="Calhoun S."/>
            <person name="Stillman K."/>
            <person name="Liu H."/>
            <person name="Lipzen A."/>
            <person name="Pangilinan J."/>
            <person name="Labutti K."/>
            <person name="Bruns T.D."/>
            <person name="Grigoriev I.V."/>
        </authorList>
    </citation>
    <scope>NUCLEOTIDE SEQUENCE [LARGE SCALE GENOMIC DNA]</scope>
    <source>
        <strain evidence="1 2">CBS 144469</strain>
    </source>
</reference>
<dbReference type="Proteomes" id="UP000521943">
    <property type="component" value="Unassembled WGS sequence"/>
</dbReference>
<comment type="caution">
    <text evidence="1">The sequence shown here is derived from an EMBL/GenBank/DDBJ whole genome shotgun (WGS) entry which is preliminary data.</text>
</comment>
<dbReference type="Gene3D" id="3.30.410.10">
    <property type="entry name" value="Cholesterol Oxidase, domain 2"/>
    <property type="match status" value="1"/>
</dbReference>